<keyword evidence="1" id="KW-0812">Transmembrane</keyword>
<sequence length="151" mass="17872">MNNRLAIIHMIFPTANEAMTKWWLKVTTLCYFLSYYQPEYLEDYFNFVKGVCAASGCCVFIGYYVFSYIYNCCHEPNLTKQFYINNFATFMSYSNYLMLDVVIHIILPVVTYYFWHNHITLFTSTVAFLFHRCWSIVNSNFTSIYLDGSAI</sequence>
<name>A0A6C0D3Q1_9ZZZZ</name>
<proteinExistence type="predicted"/>
<feature type="transmembrane region" description="Helical" evidence="1">
    <location>
        <begin position="44"/>
        <end position="66"/>
    </location>
</feature>
<dbReference type="EMBL" id="MN739530">
    <property type="protein sequence ID" value="QHT11022.1"/>
    <property type="molecule type" value="Genomic_DNA"/>
</dbReference>
<keyword evidence="1" id="KW-1133">Transmembrane helix</keyword>
<evidence type="ECO:0000313" key="2">
    <source>
        <dbReference type="EMBL" id="QHT11022.1"/>
    </source>
</evidence>
<organism evidence="2">
    <name type="scientific">viral metagenome</name>
    <dbReference type="NCBI Taxonomy" id="1070528"/>
    <lineage>
        <taxon>unclassified sequences</taxon>
        <taxon>metagenomes</taxon>
        <taxon>organismal metagenomes</taxon>
    </lineage>
</organism>
<reference evidence="2" key="1">
    <citation type="journal article" date="2020" name="Nature">
        <title>Giant virus diversity and host interactions through global metagenomics.</title>
        <authorList>
            <person name="Schulz F."/>
            <person name="Roux S."/>
            <person name="Paez-Espino D."/>
            <person name="Jungbluth S."/>
            <person name="Walsh D.A."/>
            <person name="Denef V.J."/>
            <person name="McMahon K.D."/>
            <person name="Konstantinidis K.T."/>
            <person name="Eloe-Fadrosh E.A."/>
            <person name="Kyrpides N.C."/>
            <person name="Woyke T."/>
        </authorList>
    </citation>
    <scope>NUCLEOTIDE SEQUENCE</scope>
    <source>
        <strain evidence="2">GVMAG-M-3300023174-111</strain>
    </source>
</reference>
<keyword evidence="1" id="KW-0472">Membrane</keyword>
<accession>A0A6C0D3Q1</accession>
<dbReference type="AlphaFoldDB" id="A0A6C0D3Q1"/>
<protein>
    <submittedName>
        <fullName evidence="2">Uncharacterized protein</fullName>
    </submittedName>
</protein>
<feature type="transmembrane region" description="Helical" evidence="1">
    <location>
        <begin position="87"/>
        <end position="107"/>
    </location>
</feature>
<evidence type="ECO:0000256" key="1">
    <source>
        <dbReference type="SAM" id="Phobius"/>
    </source>
</evidence>